<dbReference type="eggNOG" id="ENOG50332AZ">
    <property type="taxonomic scope" value="Bacteria"/>
</dbReference>
<evidence type="ECO:0000313" key="2">
    <source>
        <dbReference type="Proteomes" id="UP000003452"/>
    </source>
</evidence>
<reference evidence="1 2" key="1">
    <citation type="submission" date="2008-08" db="EMBL/GenBank/DDBJ databases">
        <title>Draft genome sequence of Bacteroides plebeius (DSM 17135).</title>
        <authorList>
            <person name="Sudarsanam P."/>
            <person name="Ley R."/>
            <person name="Guruge J."/>
            <person name="Turnbaugh P.J."/>
            <person name="Mahowald M."/>
            <person name="Liep D."/>
            <person name="Gordon J."/>
        </authorList>
    </citation>
    <scope>NUCLEOTIDE SEQUENCE [LARGE SCALE GENOMIC DNA]</scope>
    <source>
        <strain evidence="2">DSM 17135 / JCM 12973 / M2</strain>
    </source>
</reference>
<dbReference type="GeneID" id="43186138"/>
<reference evidence="1 2" key="2">
    <citation type="submission" date="2008-08" db="EMBL/GenBank/DDBJ databases">
        <authorList>
            <person name="Fulton L."/>
            <person name="Clifton S."/>
            <person name="Fulton B."/>
            <person name="Xu J."/>
            <person name="Minx P."/>
            <person name="Pepin K.H."/>
            <person name="Johnson M."/>
            <person name="Thiruvilangam P."/>
            <person name="Bhonagiri V."/>
            <person name="Nash W.E."/>
            <person name="Mardis E.R."/>
            <person name="Wilson R.K."/>
        </authorList>
    </citation>
    <scope>NUCLEOTIDE SEQUENCE [LARGE SCALE GENOMIC DNA]</scope>
    <source>
        <strain evidence="2">DSM 17135 / JCM 12973 / M2</strain>
    </source>
</reference>
<evidence type="ECO:0000313" key="1">
    <source>
        <dbReference type="EMBL" id="EDY94014.1"/>
    </source>
</evidence>
<accession>B5D364</accession>
<sequence length="239" mass="28828">MVEKEIIDDWQERFPILSPYTPSTLYMKVDIVLWGLRIDKIFSKQYRIIFECLPLWEDSVQKRNIPVFYTELWGKNGTQFFIDYVSHDRLFQSASDFAGKQFGLFFKDKVMTSDVWKWLDQLSSSLIPKHNPINLYRIFEFKLALALFLDDKYLMDKAKKEIDAEIRHWDVLRFQKLFSKSPDEWRAELYAKFENRDSFIRLVASNMKDKRIIRLKEAHFCTSGIPEKSFWKQFIEIFK</sequence>
<gene>
    <name evidence="1" type="ORF">BACPLE_03458</name>
</gene>
<dbReference type="RefSeq" id="WP_007563867.1">
    <property type="nucleotide sequence ID" value="NZ_DS990134.1"/>
</dbReference>
<dbReference type="HOGENOM" id="CLU_1199139_0_0_10"/>
<comment type="caution">
    <text evidence="1">The sequence shown here is derived from an EMBL/GenBank/DDBJ whole genome shotgun (WGS) entry which is preliminary data.</text>
</comment>
<dbReference type="OrthoDB" id="1028464at2"/>
<name>B5D364_PHOPM</name>
<dbReference type="Proteomes" id="UP000003452">
    <property type="component" value="Unassembled WGS sequence"/>
</dbReference>
<protein>
    <submittedName>
        <fullName evidence="1">Uncharacterized protein</fullName>
    </submittedName>
</protein>
<dbReference type="AlphaFoldDB" id="B5D364"/>
<dbReference type="EMBL" id="ABQC02000024">
    <property type="protein sequence ID" value="EDY94014.1"/>
    <property type="molecule type" value="Genomic_DNA"/>
</dbReference>
<proteinExistence type="predicted"/>
<organism evidence="1 2">
    <name type="scientific">Phocaeicola plebeius (strain DSM 17135 / JCM 12973 / CCUG 54634 / M2)</name>
    <name type="common">Bacteroides plebeius</name>
    <dbReference type="NCBI Taxonomy" id="484018"/>
    <lineage>
        <taxon>Bacteria</taxon>
        <taxon>Pseudomonadati</taxon>
        <taxon>Bacteroidota</taxon>
        <taxon>Bacteroidia</taxon>
        <taxon>Bacteroidales</taxon>
        <taxon>Bacteroidaceae</taxon>
        <taxon>Phocaeicola</taxon>
    </lineage>
</organism>